<dbReference type="Gene3D" id="3.40.50.1000">
    <property type="entry name" value="HAD superfamily/HAD-like"/>
    <property type="match status" value="1"/>
</dbReference>
<dbReference type="EC" id="3.-.-.-" evidence="1"/>
<dbReference type="PROSITE" id="PS01229">
    <property type="entry name" value="COF_2"/>
    <property type="match status" value="1"/>
</dbReference>
<dbReference type="PANTHER" id="PTHR10000">
    <property type="entry name" value="PHOSPHOSERINE PHOSPHATASE"/>
    <property type="match status" value="1"/>
</dbReference>
<comment type="caution">
    <text evidence="1">The sequence shown here is derived from an EMBL/GenBank/DDBJ whole genome shotgun (WGS) entry which is preliminary data.</text>
</comment>
<dbReference type="NCBIfam" id="TIGR01484">
    <property type="entry name" value="HAD-SF-IIB"/>
    <property type="match status" value="1"/>
</dbReference>
<dbReference type="Gene3D" id="3.30.1240.10">
    <property type="match status" value="1"/>
</dbReference>
<proteinExistence type="predicted"/>
<keyword evidence="1" id="KW-0378">Hydrolase</keyword>
<dbReference type="Proteomes" id="UP001596233">
    <property type="component" value="Unassembled WGS sequence"/>
</dbReference>
<dbReference type="CDD" id="cd07516">
    <property type="entry name" value="HAD_Pase"/>
    <property type="match status" value="1"/>
</dbReference>
<dbReference type="InterPro" id="IPR000150">
    <property type="entry name" value="Cof"/>
</dbReference>
<sequence>MKLIASDMDGTLLNKYWRISDENRAAVLEAQAAGIHFVIATGRPYTNVNVIIEEAGISCPVISLNGAQTHDASGKLIASQPLSKQQVRAVHDILLEEGMYFELMTEQGAISLSHDRYVEIAQYYGAMELSHLPEVERHETVLRMCEERIRNERCQFVDSFERYLNDDQLDILKIFALTTDEECFNRCDERVRQLTGLAVSSSAHGNLEVNAQNGNKGYAVQQYAASLGLEPSDIMAMGDGFNDLSMLKMAGRGIVMDNAPDSLKALIANRTKRNTEHGVAYAIRQLLEEKGLSAASEIASSVER</sequence>
<dbReference type="NCBIfam" id="TIGR00099">
    <property type="entry name" value="Cof-subfamily"/>
    <property type="match status" value="1"/>
</dbReference>
<dbReference type="SFLD" id="SFLDG01140">
    <property type="entry name" value="C2.B:_Phosphomannomutase_and_P"/>
    <property type="match status" value="1"/>
</dbReference>
<dbReference type="Pfam" id="PF08282">
    <property type="entry name" value="Hydrolase_3"/>
    <property type="match status" value="1"/>
</dbReference>
<dbReference type="GO" id="GO:0016787">
    <property type="term" value="F:hydrolase activity"/>
    <property type="evidence" value="ECO:0007669"/>
    <property type="project" value="UniProtKB-KW"/>
</dbReference>
<evidence type="ECO:0000313" key="1">
    <source>
        <dbReference type="EMBL" id="MFC6333469.1"/>
    </source>
</evidence>
<dbReference type="InterPro" id="IPR023214">
    <property type="entry name" value="HAD_sf"/>
</dbReference>
<reference evidence="2" key="1">
    <citation type="journal article" date="2019" name="Int. J. Syst. Evol. Microbiol.">
        <title>The Global Catalogue of Microorganisms (GCM) 10K type strain sequencing project: providing services to taxonomists for standard genome sequencing and annotation.</title>
        <authorList>
            <consortium name="The Broad Institute Genomics Platform"/>
            <consortium name="The Broad Institute Genome Sequencing Center for Infectious Disease"/>
            <person name="Wu L."/>
            <person name="Ma J."/>
        </authorList>
    </citation>
    <scope>NUCLEOTIDE SEQUENCE [LARGE SCALE GENOMIC DNA]</scope>
    <source>
        <strain evidence="2">PCU 280</strain>
    </source>
</reference>
<keyword evidence="2" id="KW-1185">Reference proteome</keyword>
<dbReference type="SUPFAM" id="SSF56784">
    <property type="entry name" value="HAD-like"/>
    <property type="match status" value="1"/>
</dbReference>
<dbReference type="PROSITE" id="PS01228">
    <property type="entry name" value="COF_1"/>
    <property type="match status" value="1"/>
</dbReference>
<protein>
    <submittedName>
        <fullName evidence="1">HAD family hydrolase</fullName>
        <ecNumber evidence="1">3.-.-.-</ecNumber>
        <ecNumber evidence="1">3.1.3.-</ecNumber>
    </submittedName>
</protein>
<dbReference type="EC" id="3.1.3.-" evidence="1"/>
<gene>
    <name evidence="1" type="ORF">ACFP56_12640</name>
</gene>
<dbReference type="EMBL" id="JBHSTE010000004">
    <property type="protein sequence ID" value="MFC6333469.1"/>
    <property type="molecule type" value="Genomic_DNA"/>
</dbReference>
<accession>A0ABW1V4V8</accession>
<dbReference type="InterPro" id="IPR036412">
    <property type="entry name" value="HAD-like_sf"/>
</dbReference>
<organism evidence="1 2">
    <name type="scientific">Paenibacillus septentrionalis</name>
    <dbReference type="NCBI Taxonomy" id="429342"/>
    <lineage>
        <taxon>Bacteria</taxon>
        <taxon>Bacillati</taxon>
        <taxon>Bacillota</taxon>
        <taxon>Bacilli</taxon>
        <taxon>Bacillales</taxon>
        <taxon>Paenibacillaceae</taxon>
        <taxon>Paenibacillus</taxon>
    </lineage>
</organism>
<dbReference type="PANTHER" id="PTHR10000:SF55">
    <property type="entry name" value="5-AMINO-6-(5-PHOSPHO-D-RIBITYLAMINO)URACIL PHOSPHATASE YCSE"/>
    <property type="match status" value="1"/>
</dbReference>
<dbReference type="InterPro" id="IPR006379">
    <property type="entry name" value="HAD-SF_hydro_IIB"/>
</dbReference>
<name>A0ABW1V4V8_9BACL</name>
<dbReference type="SFLD" id="SFLDS00003">
    <property type="entry name" value="Haloacid_Dehalogenase"/>
    <property type="match status" value="1"/>
</dbReference>
<evidence type="ECO:0000313" key="2">
    <source>
        <dbReference type="Proteomes" id="UP001596233"/>
    </source>
</evidence>
<dbReference type="RefSeq" id="WP_379234978.1">
    <property type="nucleotide sequence ID" value="NZ_JBHSTE010000004.1"/>
</dbReference>